<dbReference type="GO" id="GO:0098552">
    <property type="term" value="C:side of membrane"/>
    <property type="evidence" value="ECO:0007669"/>
    <property type="project" value="UniProtKB-KW"/>
</dbReference>
<feature type="compositionally biased region" description="Basic residues" evidence="15">
    <location>
        <begin position="106"/>
        <end position="119"/>
    </location>
</feature>
<dbReference type="Pfam" id="PF00332">
    <property type="entry name" value="Glyco_hydro_17"/>
    <property type="match status" value="1"/>
</dbReference>
<gene>
    <name evidence="17" type="ORF">OPV22_001016</name>
</gene>
<dbReference type="GO" id="GO:0005886">
    <property type="term" value="C:plasma membrane"/>
    <property type="evidence" value="ECO:0007669"/>
    <property type="project" value="UniProtKB-SubCell"/>
</dbReference>
<dbReference type="Pfam" id="PF07983">
    <property type="entry name" value="X8"/>
    <property type="match status" value="1"/>
</dbReference>
<keyword evidence="10" id="KW-1015">Disulfide bond</keyword>
<evidence type="ECO:0000256" key="5">
    <source>
        <dbReference type="ARBA" id="ARBA00022475"/>
    </source>
</evidence>
<evidence type="ECO:0000256" key="11">
    <source>
        <dbReference type="ARBA" id="ARBA00023180"/>
    </source>
</evidence>
<dbReference type="AlphaFoldDB" id="A0AAV8RPB4"/>
<feature type="region of interest" description="Disordered" evidence="15">
    <location>
        <begin position="68"/>
        <end position="124"/>
    </location>
</feature>
<keyword evidence="6" id="KW-0336">GPI-anchor</keyword>
<dbReference type="InterPro" id="IPR017853">
    <property type="entry name" value="GH"/>
</dbReference>
<keyword evidence="11" id="KW-0325">Glycoprotein</keyword>
<keyword evidence="6" id="KW-0449">Lipoprotein</keyword>
<evidence type="ECO:0000256" key="10">
    <source>
        <dbReference type="ARBA" id="ARBA00023157"/>
    </source>
</evidence>
<evidence type="ECO:0000313" key="17">
    <source>
        <dbReference type="EMBL" id="KAJ8510582.1"/>
    </source>
</evidence>
<dbReference type="PANTHER" id="PTHR32227">
    <property type="entry name" value="GLUCAN ENDO-1,3-BETA-GLUCOSIDASE BG1-RELATED-RELATED"/>
    <property type="match status" value="1"/>
</dbReference>
<dbReference type="GO" id="GO:0005975">
    <property type="term" value="P:carbohydrate metabolic process"/>
    <property type="evidence" value="ECO:0007669"/>
    <property type="project" value="InterPro"/>
</dbReference>
<proteinExistence type="inferred from homology"/>
<dbReference type="GO" id="GO:0009506">
    <property type="term" value="C:plasmodesma"/>
    <property type="evidence" value="ECO:0007669"/>
    <property type="project" value="UniProtKB-ARBA"/>
</dbReference>
<dbReference type="GO" id="GO:0042973">
    <property type="term" value="F:glucan endo-1,3-beta-D-glucosidase activity"/>
    <property type="evidence" value="ECO:0007669"/>
    <property type="project" value="UniProtKB-EC"/>
</dbReference>
<evidence type="ECO:0000256" key="9">
    <source>
        <dbReference type="ARBA" id="ARBA00023136"/>
    </source>
</evidence>
<keyword evidence="9" id="KW-0472">Membrane</keyword>
<dbReference type="InterPro" id="IPR044965">
    <property type="entry name" value="Glyco_hydro_17_plant"/>
</dbReference>
<dbReference type="Proteomes" id="UP001222027">
    <property type="component" value="Unassembled WGS sequence"/>
</dbReference>
<feature type="compositionally biased region" description="Basic and acidic residues" evidence="15">
    <location>
        <begin position="84"/>
        <end position="105"/>
    </location>
</feature>
<evidence type="ECO:0000256" key="7">
    <source>
        <dbReference type="ARBA" id="ARBA00022729"/>
    </source>
</evidence>
<name>A0AAV8RPB4_ENSVE</name>
<evidence type="ECO:0000259" key="16">
    <source>
        <dbReference type="SMART" id="SM00768"/>
    </source>
</evidence>
<keyword evidence="5" id="KW-1003">Cell membrane</keyword>
<evidence type="ECO:0000256" key="3">
    <source>
        <dbReference type="ARBA" id="ARBA00008773"/>
    </source>
</evidence>
<keyword evidence="12 14" id="KW-0326">Glycosidase</keyword>
<reference evidence="17 18" key="1">
    <citation type="submission" date="2022-12" db="EMBL/GenBank/DDBJ databases">
        <title>Chromosome-scale assembly of the Ensete ventricosum genome.</title>
        <authorList>
            <person name="Dussert Y."/>
            <person name="Stocks J."/>
            <person name="Wendawek A."/>
            <person name="Woldeyes F."/>
            <person name="Nichols R.A."/>
            <person name="Borrell J.S."/>
        </authorList>
    </citation>
    <scope>NUCLEOTIDE SEQUENCE [LARGE SCALE GENOMIC DNA]</scope>
    <source>
        <strain evidence="18">cv. Maze</strain>
        <tissue evidence="17">Seeds</tissue>
    </source>
</reference>
<feature type="compositionally biased region" description="Basic residues" evidence="15">
    <location>
        <begin position="74"/>
        <end position="83"/>
    </location>
</feature>
<organism evidence="17 18">
    <name type="scientific">Ensete ventricosum</name>
    <name type="common">Abyssinian banana</name>
    <name type="synonym">Musa ensete</name>
    <dbReference type="NCBI Taxonomy" id="4639"/>
    <lineage>
        <taxon>Eukaryota</taxon>
        <taxon>Viridiplantae</taxon>
        <taxon>Streptophyta</taxon>
        <taxon>Embryophyta</taxon>
        <taxon>Tracheophyta</taxon>
        <taxon>Spermatophyta</taxon>
        <taxon>Magnoliopsida</taxon>
        <taxon>Liliopsida</taxon>
        <taxon>Zingiberales</taxon>
        <taxon>Musaceae</taxon>
        <taxon>Ensete</taxon>
    </lineage>
</organism>
<evidence type="ECO:0000256" key="15">
    <source>
        <dbReference type="SAM" id="MobiDB-lite"/>
    </source>
</evidence>
<accession>A0AAV8RPB4</accession>
<dbReference type="EC" id="3.2.1.39" evidence="4"/>
<dbReference type="PROSITE" id="PS00587">
    <property type="entry name" value="GLYCOSYL_HYDROL_F17"/>
    <property type="match status" value="1"/>
</dbReference>
<keyword evidence="7" id="KW-0732">Signal</keyword>
<dbReference type="EMBL" id="JAQQAF010000001">
    <property type="protein sequence ID" value="KAJ8510582.1"/>
    <property type="molecule type" value="Genomic_DNA"/>
</dbReference>
<protein>
    <recommendedName>
        <fullName evidence="4">glucan endo-1,3-beta-D-glucosidase</fullName>
        <ecNumber evidence="4">3.2.1.39</ecNumber>
    </recommendedName>
</protein>
<evidence type="ECO:0000256" key="1">
    <source>
        <dbReference type="ARBA" id="ARBA00000382"/>
    </source>
</evidence>
<dbReference type="FunFam" id="3.20.20.80:FF:000005">
    <property type="entry name" value="Glucan endo-1,3-beta-glucosidase 14"/>
    <property type="match status" value="1"/>
</dbReference>
<dbReference type="InterPro" id="IPR000490">
    <property type="entry name" value="Glyco_hydro_17"/>
</dbReference>
<dbReference type="FunFam" id="1.20.58.1040:FF:000001">
    <property type="entry name" value="Glucan endo-1,3-beta-glucosidase 4"/>
    <property type="match status" value="1"/>
</dbReference>
<evidence type="ECO:0000256" key="6">
    <source>
        <dbReference type="ARBA" id="ARBA00022622"/>
    </source>
</evidence>
<comment type="caution">
    <text evidence="17">The sequence shown here is derived from an EMBL/GenBank/DDBJ whole genome shotgun (WGS) entry which is preliminary data.</text>
</comment>
<comment type="similarity">
    <text evidence="3 13">Belongs to the glycosyl hydrolase 17 family.</text>
</comment>
<evidence type="ECO:0000313" key="18">
    <source>
        <dbReference type="Proteomes" id="UP001222027"/>
    </source>
</evidence>
<feature type="domain" description="X8" evidence="16">
    <location>
        <begin position="550"/>
        <end position="639"/>
    </location>
</feature>
<evidence type="ECO:0000256" key="4">
    <source>
        <dbReference type="ARBA" id="ARBA00012780"/>
    </source>
</evidence>
<evidence type="ECO:0000256" key="13">
    <source>
        <dbReference type="RuleBase" id="RU004335"/>
    </source>
</evidence>
<dbReference type="Gene3D" id="3.20.20.80">
    <property type="entry name" value="Glycosidases"/>
    <property type="match status" value="1"/>
</dbReference>
<evidence type="ECO:0000256" key="14">
    <source>
        <dbReference type="RuleBase" id="RU004336"/>
    </source>
</evidence>
<evidence type="ECO:0000256" key="2">
    <source>
        <dbReference type="ARBA" id="ARBA00004609"/>
    </source>
</evidence>
<dbReference type="SMART" id="SM00768">
    <property type="entry name" value="X8"/>
    <property type="match status" value="1"/>
</dbReference>
<comment type="catalytic activity">
    <reaction evidence="1">
        <text>Hydrolysis of (1-&gt;3)-beta-D-glucosidic linkages in (1-&gt;3)-beta-D-glucans.</text>
        <dbReference type="EC" id="3.2.1.39"/>
    </reaction>
</comment>
<dbReference type="Gene3D" id="1.20.58.1040">
    <property type="match status" value="1"/>
</dbReference>
<feature type="region of interest" description="Disordered" evidence="15">
    <location>
        <begin position="1"/>
        <end position="41"/>
    </location>
</feature>
<evidence type="ECO:0000256" key="12">
    <source>
        <dbReference type="ARBA" id="ARBA00023295"/>
    </source>
</evidence>
<comment type="subcellular location">
    <subcellularLocation>
        <location evidence="2">Cell membrane</location>
        <topology evidence="2">Lipid-anchor</topology>
        <topology evidence="2">GPI-anchor</topology>
    </subcellularLocation>
</comment>
<dbReference type="InterPro" id="IPR012946">
    <property type="entry name" value="X8"/>
</dbReference>
<evidence type="ECO:0000256" key="8">
    <source>
        <dbReference type="ARBA" id="ARBA00022801"/>
    </source>
</evidence>
<keyword evidence="8 14" id="KW-0378">Hydrolase</keyword>
<dbReference type="SUPFAM" id="SSF51445">
    <property type="entry name" value="(Trans)glycosidases"/>
    <property type="match status" value="1"/>
</dbReference>
<keyword evidence="18" id="KW-1185">Reference proteome</keyword>
<sequence>MVVSGSCKGGRPHEIGIGPPTTPNKEQRLQRLNKARPPQGSGFCIETVEGFAIGNSAIMSRCFPYPPPGYEKKEKHKEKKHKKENRDTEKREGKTGRDKDRMKDKHKEKKNRREKHKGKKKEEDRDKVTINPCCLFLTTALLIPCVGSSRNGRAEESREEKQLPSRLTMLGHREVAFLPLLLLLCFFSSLAAKGGSFARLGINYGTLGDDLPSAARSVALLRSLGAGAVKIYDANPAILRALAGTRLRVSIMVPNEIIPSLGTNASLADAWVAAYLTPFYPAVRVRYLLVGNEILSDTSLANSTWPFLVPAMVNIHRALIARSIRDVKVSTTFAMDALGTSFPPSSGAFRSDIAEPVIRPLLRFLHKTRSYYFVDAYPYLAWASSPSSIRLDYALFTANSSFNYFDPGSKLTYTNLLDQMLDAVAAAMGRLGFGDVRMAVAETGWPNAADLDQIGANVHNAATYNRNLVQRMAARPATGTPARPGVLMPVFIFSLYNENQKPGPGTERHWGLLYPLGKMAYEVDLSGRRPLASYAPLPPPENNEPYKGRIWCVFGGGRRAVSNVTAVGAALAYACGQGNGTCDAIRPGGRCHKPNTLVSHATYAFNSYWQQFRRAGATCFFDGLALQTKTDPSYGSCKYPSLAN</sequence>